<gene>
    <name evidence="1" type="ORF">H5410_012772</name>
</gene>
<dbReference type="Proteomes" id="UP000824120">
    <property type="component" value="Chromosome 2"/>
</dbReference>
<proteinExistence type="predicted"/>
<protein>
    <submittedName>
        <fullName evidence="1">Uncharacterized protein</fullName>
    </submittedName>
</protein>
<evidence type="ECO:0000313" key="2">
    <source>
        <dbReference type="Proteomes" id="UP000824120"/>
    </source>
</evidence>
<reference evidence="1 2" key="1">
    <citation type="submission" date="2020-09" db="EMBL/GenBank/DDBJ databases">
        <title>De no assembly of potato wild relative species, Solanum commersonii.</title>
        <authorList>
            <person name="Cho K."/>
        </authorList>
    </citation>
    <scope>NUCLEOTIDE SEQUENCE [LARGE SCALE GENOMIC DNA]</scope>
    <source>
        <strain evidence="1">LZ3.2</strain>
        <tissue evidence="1">Leaf</tissue>
    </source>
</reference>
<comment type="caution">
    <text evidence="1">The sequence shown here is derived from an EMBL/GenBank/DDBJ whole genome shotgun (WGS) entry which is preliminary data.</text>
</comment>
<name>A0A9J6ATK9_SOLCO</name>
<accession>A0A9J6ATK9</accession>
<dbReference type="AlphaFoldDB" id="A0A9J6ATK9"/>
<sequence length="82" mass="9317">MPILTWPISTLLKPTTTNLSHLIGIYVHFLSILLESSQSHFPRLILYGIHSYLIPNIVIPNLISHDMPTHPSRHSHVFHSSS</sequence>
<organism evidence="1 2">
    <name type="scientific">Solanum commersonii</name>
    <name type="common">Commerson's wild potato</name>
    <name type="synonym">Commerson's nightshade</name>
    <dbReference type="NCBI Taxonomy" id="4109"/>
    <lineage>
        <taxon>Eukaryota</taxon>
        <taxon>Viridiplantae</taxon>
        <taxon>Streptophyta</taxon>
        <taxon>Embryophyta</taxon>
        <taxon>Tracheophyta</taxon>
        <taxon>Spermatophyta</taxon>
        <taxon>Magnoliopsida</taxon>
        <taxon>eudicotyledons</taxon>
        <taxon>Gunneridae</taxon>
        <taxon>Pentapetalae</taxon>
        <taxon>asterids</taxon>
        <taxon>lamiids</taxon>
        <taxon>Solanales</taxon>
        <taxon>Solanaceae</taxon>
        <taxon>Solanoideae</taxon>
        <taxon>Solaneae</taxon>
        <taxon>Solanum</taxon>
    </lineage>
</organism>
<keyword evidence="2" id="KW-1185">Reference proteome</keyword>
<evidence type="ECO:0000313" key="1">
    <source>
        <dbReference type="EMBL" id="KAG5627554.1"/>
    </source>
</evidence>
<dbReference type="EMBL" id="JACXVP010000002">
    <property type="protein sequence ID" value="KAG5627554.1"/>
    <property type="molecule type" value="Genomic_DNA"/>
</dbReference>